<reference evidence="2" key="2">
    <citation type="submission" date="2015-01" db="EMBL/GenBank/DDBJ databases">
        <title>Evolutionary Origins and Diversification of the Mycorrhizal Mutualists.</title>
        <authorList>
            <consortium name="DOE Joint Genome Institute"/>
            <consortium name="Mycorrhizal Genomics Consortium"/>
            <person name="Kohler A."/>
            <person name="Kuo A."/>
            <person name="Nagy L.G."/>
            <person name="Floudas D."/>
            <person name="Copeland A."/>
            <person name="Barry K.W."/>
            <person name="Cichocki N."/>
            <person name="Veneault-Fourrey C."/>
            <person name="LaButti K."/>
            <person name="Lindquist E.A."/>
            <person name="Lipzen A."/>
            <person name="Lundell T."/>
            <person name="Morin E."/>
            <person name="Murat C."/>
            <person name="Riley R."/>
            <person name="Ohm R."/>
            <person name="Sun H."/>
            <person name="Tunlid A."/>
            <person name="Henrissat B."/>
            <person name="Grigoriev I.V."/>
            <person name="Hibbett D.S."/>
            <person name="Martin F."/>
        </authorList>
    </citation>
    <scope>NUCLEOTIDE SEQUENCE [LARGE SCALE GENOMIC DNA]</scope>
    <source>
        <strain evidence="2">MAFF 305830</strain>
    </source>
</reference>
<gene>
    <name evidence="1" type="ORF">M408DRAFT_282018</name>
</gene>
<dbReference type="HOGENOM" id="CLU_2924167_0_0_1"/>
<sequence length="61" mass="7039">MQAGRHRFKLLLVENVRKRIGSHINYHVELIRRYPNTLHLSIHVSSPGVKGPESLPCVQQQ</sequence>
<proteinExistence type="predicted"/>
<protein>
    <submittedName>
        <fullName evidence="1">Uncharacterized protein</fullName>
    </submittedName>
</protein>
<name>A0A0C2W896_SERVB</name>
<accession>A0A0C2W896</accession>
<evidence type="ECO:0000313" key="2">
    <source>
        <dbReference type="Proteomes" id="UP000054097"/>
    </source>
</evidence>
<reference evidence="1 2" key="1">
    <citation type="submission" date="2014-04" db="EMBL/GenBank/DDBJ databases">
        <authorList>
            <consortium name="DOE Joint Genome Institute"/>
            <person name="Kuo A."/>
            <person name="Zuccaro A."/>
            <person name="Kohler A."/>
            <person name="Nagy L.G."/>
            <person name="Floudas D."/>
            <person name="Copeland A."/>
            <person name="Barry K.W."/>
            <person name="Cichocki N."/>
            <person name="Veneault-Fourrey C."/>
            <person name="LaButti K."/>
            <person name="Lindquist E.A."/>
            <person name="Lipzen A."/>
            <person name="Lundell T."/>
            <person name="Morin E."/>
            <person name="Murat C."/>
            <person name="Sun H."/>
            <person name="Tunlid A."/>
            <person name="Henrissat B."/>
            <person name="Grigoriev I.V."/>
            <person name="Hibbett D.S."/>
            <person name="Martin F."/>
            <person name="Nordberg H.P."/>
            <person name="Cantor M.N."/>
            <person name="Hua S.X."/>
        </authorList>
    </citation>
    <scope>NUCLEOTIDE SEQUENCE [LARGE SCALE GENOMIC DNA]</scope>
    <source>
        <strain evidence="1 2">MAFF 305830</strain>
    </source>
</reference>
<organism evidence="1 2">
    <name type="scientific">Serendipita vermifera MAFF 305830</name>
    <dbReference type="NCBI Taxonomy" id="933852"/>
    <lineage>
        <taxon>Eukaryota</taxon>
        <taxon>Fungi</taxon>
        <taxon>Dikarya</taxon>
        <taxon>Basidiomycota</taxon>
        <taxon>Agaricomycotina</taxon>
        <taxon>Agaricomycetes</taxon>
        <taxon>Sebacinales</taxon>
        <taxon>Serendipitaceae</taxon>
        <taxon>Serendipita</taxon>
    </lineage>
</organism>
<dbReference type="Proteomes" id="UP000054097">
    <property type="component" value="Unassembled WGS sequence"/>
</dbReference>
<dbReference type="AlphaFoldDB" id="A0A0C2W896"/>
<evidence type="ECO:0000313" key="1">
    <source>
        <dbReference type="EMBL" id="KIM22623.1"/>
    </source>
</evidence>
<keyword evidence="2" id="KW-1185">Reference proteome</keyword>
<dbReference type="EMBL" id="KN824351">
    <property type="protein sequence ID" value="KIM22623.1"/>
    <property type="molecule type" value="Genomic_DNA"/>
</dbReference>